<feature type="region of interest" description="Disordered" evidence="2">
    <location>
        <begin position="1"/>
        <end position="38"/>
    </location>
</feature>
<dbReference type="SUPFAM" id="SSF50891">
    <property type="entry name" value="Cyclophilin-like"/>
    <property type="match status" value="1"/>
</dbReference>
<reference evidence="4" key="1">
    <citation type="submission" date="2021-12" db="EMBL/GenBank/DDBJ databases">
        <authorList>
            <person name="Martin H S."/>
        </authorList>
    </citation>
    <scope>NUCLEOTIDE SEQUENCE</scope>
</reference>
<name>A0A8J9UXF1_9NEOP</name>
<dbReference type="GO" id="GO:0016018">
    <property type="term" value="F:cyclosporin A binding"/>
    <property type="evidence" value="ECO:0007669"/>
    <property type="project" value="TreeGrafter"/>
</dbReference>
<dbReference type="PRINTS" id="PR00153">
    <property type="entry name" value="CSAPPISMRASE"/>
</dbReference>
<dbReference type="Proteomes" id="UP000838878">
    <property type="component" value="Chromosome 2"/>
</dbReference>
<evidence type="ECO:0000313" key="5">
    <source>
        <dbReference type="Proteomes" id="UP000838878"/>
    </source>
</evidence>
<accession>A0A8J9UXF1</accession>
<dbReference type="Gene3D" id="2.40.100.10">
    <property type="entry name" value="Cyclophilin-like"/>
    <property type="match status" value="1"/>
</dbReference>
<dbReference type="Pfam" id="PF00160">
    <property type="entry name" value="Pro_isomerase"/>
    <property type="match status" value="1"/>
</dbReference>
<evidence type="ECO:0000256" key="1">
    <source>
        <dbReference type="ARBA" id="ARBA00008315"/>
    </source>
</evidence>
<proteinExistence type="inferred from homology"/>
<dbReference type="AlphaFoldDB" id="A0A8J9UXF1"/>
<dbReference type="PROSITE" id="PS50072">
    <property type="entry name" value="CSA_PPIASE_2"/>
    <property type="match status" value="1"/>
</dbReference>
<feature type="non-terminal residue" evidence="4">
    <location>
        <position position="371"/>
    </location>
</feature>
<dbReference type="InterPro" id="IPR029000">
    <property type="entry name" value="Cyclophilin-like_dom_sf"/>
</dbReference>
<dbReference type="PANTHER" id="PTHR11071">
    <property type="entry name" value="PEPTIDYL-PROLYL CIS-TRANS ISOMERASE"/>
    <property type="match status" value="1"/>
</dbReference>
<dbReference type="GO" id="GO:0003755">
    <property type="term" value="F:peptidyl-prolyl cis-trans isomerase activity"/>
    <property type="evidence" value="ECO:0007669"/>
    <property type="project" value="InterPro"/>
</dbReference>
<dbReference type="EMBL" id="OV170222">
    <property type="protein sequence ID" value="CAH0721472.1"/>
    <property type="molecule type" value="Genomic_DNA"/>
</dbReference>
<evidence type="ECO:0000259" key="3">
    <source>
        <dbReference type="PROSITE" id="PS50072"/>
    </source>
</evidence>
<dbReference type="PANTHER" id="PTHR11071:SF561">
    <property type="entry name" value="PEPTIDYL-PROLYL CIS-TRANS ISOMERASE D-RELATED"/>
    <property type="match status" value="1"/>
</dbReference>
<dbReference type="Pfam" id="PF13879">
    <property type="entry name" value="Hmw_CFAP97"/>
    <property type="match status" value="1"/>
</dbReference>
<organism evidence="4 5">
    <name type="scientific">Brenthis ino</name>
    <name type="common">lesser marbled fritillary</name>
    <dbReference type="NCBI Taxonomy" id="405034"/>
    <lineage>
        <taxon>Eukaryota</taxon>
        <taxon>Metazoa</taxon>
        <taxon>Ecdysozoa</taxon>
        <taxon>Arthropoda</taxon>
        <taxon>Hexapoda</taxon>
        <taxon>Insecta</taxon>
        <taxon>Pterygota</taxon>
        <taxon>Neoptera</taxon>
        <taxon>Endopterygota</taxon>
        <taxon>Lepidoptera</taxon>
        <taxon>Glossata</taxon>
        <taxon>Ditrysia</taxon>
        <taxon>Papilionoidea</taxon>
        <taxon>Nymphalidae</taxon>
        <taxon>Heliconiinae</taxon>
        <taxon>Argynnini</taxon>
        <taxon>Brenthis</taxon>
    </lineage>
</organism>
<dbReference type="GO" id="GO:0005737">
    <property type="term" value="C:cytoplasm"/>
    <property type="evidence" value="ECO:0007669"/>
    <property type="project" value="TreeGrafter"/>
</dbReference>
<gene>
    <name evidence="4" type="ORF">BINO364_LOCUS7569</name>
</gene>
<feature type="domain" description="PPIase cyclophilin-type" evidence="3">
    <location>
        <begin position="194"/>
        <end position="346"/>
    </location>
</feature>
<dbReference type="InterPro" id="IPR029488">
    <property type="entry name" value="Hmw/CFAP97"/>
</dbReference>
<comment type="similarity">
    <text evidence="1">Belongs to the CFAP97 family.</text>
</comment>
<dbReference type="InterPro" id="IPR002130">
    <property type="entry name" value="Cyclophilin-type_PPIase_dom"/>
</dbReference>
<sequence length="371" mass="42952">MHPLRERACDKLLEHPLLRTPPPEPERPRPPRVRKPREFKLPPRFPLLSKDFYAMWCNHQKELQMSKHKVDDHPPELFPELYLKPRRLDYYARQLEENMNVNKELLKRINLIQRTGGFVDCWMYPEPTDTYNKLLCKQRQRVLDEIQRQNHYLYSRLLIARSEQPLTKELELLWKDTKHKLILGASVSMEIWVVGGSKIGRVTAELFTDVVPKTCQLFLSLIKGDVRGHAYMGTRVVPNLYCRGGDVTKDNGFGSYLPEGVAEPMGAENYRLKHTVPGVLSMVVTSDNEVYGQFNIIFKPLSQFDGKHVVFGRIIAGPTQALERISALGLPLGTTTSDIIIRYCGWFTRSGQYREGNPNTIKFPPRRKLKK</sequence>
<feature type="compositionally biased region" description="Basic and acidic residues" evidence="2">
    <location>
        <begin position="1"/>
        <end position="17"/>
    </location>
</feature>
<dbReference type="OrthoDB" id="193499at2759"/>
<evidence type="ECO:0000313" key="4">
    <source>
        <dbReference type="EMBL" id="CAH0721472.1"/>
    </source>
</evidence>
<keyword evidence="5" id="KW-1185">Reference proteome</keyword>
<dbReference type="GO" id="GO:0006457">
    <property type="term" value="P:protein folding"/>
    <property type="evidence" value="ECO:0007669"/>
    <property type="project" value="TreeGrafter"/>
</dbReference>
<evidence type="ECO:0000256" key="2">
    <source>
        <dbReference type="SAM" id="MobiDB-lite"/>
    </source>
</evidence>
<protein>
    <recommendedName>
        <fullName evidence="3">PPIase cyclophilin-type domain-containing protein</fullName>
    </recommendedName>
</protein>